<evidence type="ECO:0000313" key="3">
    <source>
        <dbReference type="Proteomes" id="UP000799757"/>
    </source>
</evidence>
<protein>
    <submittedName>
        <fullName evidence="2">Uncharacterized protein</fullName>
    </submittedName>
</protein>
<accession>A0A6A6WZE3</accession>
<reference evidence="2" key="1">
    <citation type="journal article" date="2020" name="Stud. Mycol.">
        <title>101 Dothideomycetes genomes: a test case for predicting lifestyles and emergence of pathogens.</title>
        <authorList>
            <person name="Haridas S."/>
            <person name="Albert R."/>
            <person name="Binder M."/>
            <person name="Bloem J."/>
            <person name="Labutti K."/>
            <person name="Salamov A."/>
            <person name="Andreopoulos B."/>
            <person name="Baker S."/>
            <person name="Barry K."/>
            <person name="Bills G."/>
            <person name="Bluhm B."/>
            <person name="Cannon C."/>
            <person name="Castanera R."/>
            <person name="Culley D."/>
            <person name="Daum C."/>
            <person name="Ezra D."/>
            <person name="Gonzalez J."/>
            <person name="Henrissat B."/>
            <person name="Kuo A."/>
            <person name="Liang C."/>
            <person name="Lipzen A."/>
            <person name="Lutzoni F."/>
            <person name="Magnuson J."/>
            <person name="Mondo S."/>
            <person name="Nolan M."/>
            <person name="Ohm R."/>
            <person name="Pangilinan J."/>
            <person name="Park H.-J."/>
            <person name="Ramirez L."/>
            <person name="Alfaro M."/>
            <person name="Sun H."/>
            <person name="Tritt A."/>
            <person name="Yoshinaga Y."/>
            <person name="Zwiers L.-H."/>
            <person name="Turgeon B."/>
            <person name="Goodwin S."/>
            <person name="Spatafora J."/>
            <person name="Crous P."/>
            <person name="Grigoriev I."/>
        </authorList>
    </citation>
    <scope>NUCLEOTIDE SEQUENCE</scope>
    <source>
        <strain evidence="2">CBS 109.77</strain>
    </source>
</reference>
<gene>
    <name evidence="2" type="ORF">K505DRAFT_341402</name>
</gene>
<organism evidence="2 3">
    <name type="scientific">Melanomma pulvis-pyrius CBS 109.77</name>
    <dbReference type="NCBI Taxonomy" id="1314802"/>
    <lineage>
        <taxon>Eukaryota</taxon>
        <taxon>Fungi</taxon>
        <taxon>Dikarya</taxon>
        <taxon>Ascomycota</taxon>
        <taxon>Pezizomycotina</taxon>
        <taxon>Dothideomycetes</taxon>
        <taxon>Pleosporomycetidae</taxon>
        <taxon>Pleosporales</taxon>
        <taxon>Melanommataceae</taxon>
        <taxon>Melanomma</taxon>
    </lineage>
</organism>
<feature type="compositionally biased region" description="Basic residues" evidence="1">
    <location>
        <begin position="294"/>
        <end position="305"/>
    </location>
</feature>
<dbReference type="Proteomes" id="UP000799757">
    <property type="component" value="Unassembled WGS sequence"/>
</dbReference>
<feature type="compositionally biased region" description="Pro residues" evidence="1">
    <location>
        <begin position="76"/>
        <end position="89"/>
    </location>
</feature>
<sequence length="331" mass="35297">MHDAAIGPIHGGAQGCWWQRGMYLRVRMWRGQLAARVAGGRSGERGEGAGGKACKVAKGEGVGLGESMRDRRPLDAPAPPHEPHTSPPPSRRRSDVPMAVRQLPRQHTRVRDGEENASGCPKRRAPHSIPPSPRQTAAGWRWLGSRGQILSWPPLPLRIGPHIRHSSMLAKSGSNAVLGAGWQAMLIYGCARRRVSRCHPSPPSIQASSPRPIPHRLTLSISSDPPRPPDQHTTSPPAAAPSSISDAAAHSLADPDATDSTTALDAPQVESGRRSSFGDALSAARSKTTATSLSKRRRPATRRHWLPGSGAEIASATQQTTGEQQIAGSRS</sequence>
<feature type="region of interest" description="Disordered" evidence="1">
    <location>
        <begin position="37"/>
        <end position="138"/>
    </location>
</feature>
<dbReference type="AlphaFoldDB" id="A0A6A6WZE3"/>
<name>A0A6A6WZE3_9PLEO</name>
<proteinExistence type="predicted"/>
<evidence type="ECO:0000313" key="2">
    <source>
        <dbReference type="EMBL" id="KAF2789281.1"/>
    </source>
</evidence>
<feature type="compositionally biased region" description="Polar residues" evidence="1">
    <location>
        <begin position="315"/>
        <end position="331"/>
    </location>
</feature>
<evidence type="ECO:0000256" key="1">
    <source>
        <dbReference type="SAM" id="MobiDB-lite"/>
    </source>
</evidence>
<feature type="compositionally biased region" description="Low complexity" evidence="1">
    <location>
        <begin position="235"/>
        <end position="251"/>
    </location>
</feature>
<keyword evidence="3" id="KW-1185">Reference proteome</keyword>
<feature type="region of interest" description="Disordered" evidence="1">
    <location>
        <begin position="197"/>
        <end position="331"/>
    </location>
</feature>
<dbReference type="EMBL" id="MU002149">
    <property type="protein sequence ID" value="KAF2789281.1"/>
    <property type="molecule type" value="Genomic_DNA"/>
</dbReference>